<dbReference type="SMART" id="SM00421">
    <property type="entry name" value="HTH_LUXR"/>
    <property type="match status" value="1"/>
</dbReference>
<dbReference type="OrthoDB" id="7877011at2"/>
<dbReference type="EMBL" id="JAME01000005">
    <property type="protein sequence ID" value="ETX30226.1"/>
    <property type="molecule type" value="Genomic_DNA"/>
</dbReference>
<dbReference type="RefSeq" id="WP_043767282.1">
    <property type="nucleotide sequence ID" value="NZ_JAME01000005.1"/>
</dbReference>
<keyword evidence="2" id="KW-0238">DNA-binding</keyword>
<keyword evidence="7" id="KW-1185">Reference proteome</keyword>
<dbReference type="Gene3D" id="3.30.450.80">
    <property type="entry name" value="Transcription factor LuxR-like, autoinducer-binding domain"/>
    <property type="match status" value="1"/>
</dbReference>
<dbReference type="InterPro" id="IPR016032">
    <property type="entry name" value="Sig_transdc_resp-reg_C-effctor"/>
</dbReference>
<keyword evidence="1" id="KW-0805">Transcription regulation</keyword>
<feature type="domain" description="HTH luxR-type" evidence="5">
    <location>
        <begin position="222"/>
        <end position="287"/>
    </location>
</feature>
<accession>X7FDR7</accession>
<dbReference type="PROSITE" id="PS50043">
    <property type="entry name" value="HTH_LUXR_2"/>
    <property type="match status" value="1"/>
</dbReference>
<evidence type="ECO:0000256" key="3">
    <source>
        <dbReference type="ARBA" id="ARBA00023163"/>
    </source>
</evidence>
<dbReference type="Pfam" id="PF03472">
    <property type="entry name" value="Autoind_bind"/>
    <property type="match status" value="1"/>
</dbReference>
<dbReference type="InterPro" id="IPR036388">
    <property type="entry name" value="WH-like_DNA-bd_sf"/>
</dbReference>
<dbReference type="AlphaFoldDB" id="X7FDR7"/>
<dbReference type="SUPFAM" id="SSF46894">
    <property type="entry name" value="C-terminal effector domain of the bipartite response regulators"/>
    <property type="match status" value="1"/>
</dbReference>
<comment type="caution">
    <text evidence="6">The sequence shown here is derived from an EMBL/GenBank/DDBJ whole genome shotgun (WGS) entry which is preliminary data.</text>
</comment>
<dbReference type="Gene3D" id="1.10.10.10">
    <property type="entry name" value="Winged helix-like DNA-binding domain superfamily/Winged helix DNA-binding domain"/>
    <property type="match status" value="1"/>
</dbReference>
<feature type="region of interest" description="Disordered" evidence="4">
    <location>
        <begin position="1"/>
        <end position="41"/>
    </location>
</feature>
<dbReference type="Proteomes" id="UP000023430">
    <property type="component" value="Unassembled WGS sequence"/>
</dbReference>
<evidence type="ECO:0000256" key="4">
    <source>
        <dbReference type="SAM" id="MobiDB-lite"/>
    </source>
</evidence>
<dbReference type="STRING" id="1449351.RISW2_18405"/>
<organism evidence="6 7">
    <name type="scientific">Roseivivax isoporae LMG 25204</name>
    <dbReference type="NCBI Taxonomy" id="1449351"/>
    <lineage>
        <taxon>Bacteria</taxon>
        <taxon>Pseudomonadati</taxon>
        <taxon>Pseudomonadota</taxon>
        <taxon>Alphaproteobacteria</taxon>
        <taxon>Rhodobacterales</taxon>
        <taxon>Roseobacteraceae</taxon>
        <taxon>Roseivivax</taxon>
    </lineage>
</organism>
<dbReference type="InterPro" id="IPR000792">
    <property type="entry name" value="Tscrpt_reg_LuxR_C"/>
</dbReference>
<dbReference type="InterPro" id="IPR036693">
    <property type="entry name" value="TF_LuxR_autoind-bd_dom_sf"/>
</dbReference>
<dbReference type="GO" id="GO:0003677">
    <property type="term" value="F:DNA binding"/>
    <property type="evidence" value="ECO:0007669"/>
    <property type="project" value="UniProtKB-KW"/>
</dbReference>
<protein>
    <recommendedName>
        <fullName evidence="5">HTH luxR-type domain-containing protein</fullName>
    </recommendedName>
</protein>
<gene>
    <name evidence="6" type="ORF">RISW2_18405</name>
</gene>
<proteinExistence type="predicted"/>
<evidence type="ECO:0000313" key="6">
    <source>
        <dbReference type="EMBL" id="ETX30226.1"/>
    </source>
</evidence>
<dbReference type="GO" id="GO:0006355">
    <property type="term" value="P:regulation of DNA-templated transcription"/>
    <property type="evidence" value="ECO:0007669"/>
    <property type="project" value="InterPro"/>
</dbReference>
<sequence length="320" mass="35961">MPEPTPQDKHTLNGVQDGAIDPVLGDVAPVPAGTPRRRLSQAESYTPELLQDFLLALERTESSLEVWKLIVGAGAKVGLPFVDFVSAGGLQDWRRTLFMRTSYDSSWLQDHYRSDDVRRWSYFRHHAMSRLTPVVTGIEFADEYDPMPEARLAVLREAAARGLRSGFSIPLRQDAPPRAALITFSGPHGRREMRTIVSAHGWALHAIAMMGHQRYLMHFRREFTDRNHITPKQLELLKLIGQGLQDKRIAEQLEISVSAVRQRMAALCQNTGLKSRSEIAALAMSLGVLPDPLHPVEGEEVEELVEMDDVGPRRAPPLRR</sequence>
<evidence type="ECO:0000256" key="2">
    <source>
        <dbReference type="ARBA" id="ARBA00023125"/>
    </source>
</evidence>
<feature type="compositionally biased region" description="Basic and acidic residues" evidence="4">
    <location>
        <begin position="1"/>
        <end position="11"/>
    </location>
</feature>
<keyword evidence="3" id="KW-0804">Transcription</keyword>
<dbReference type="InterPro" id="IPR005143">
    <property type="entry name" value="TF_LuxR_autoind-bd_dom"/>
</dbReference>
<reference evidence="6 7" key="1">
    <citation type="submission" date="2014-01" db="EMBL/GenBank/DDBJ databases">
        <title>Roseivivax isoporae LMG 25204 Genome Sequencing.</title>
        <authorList>
            <person name="Lai Q."/>
            <person name="Li G."/>
            <person name="Shao Z."/>
        </authorList>
    </citation>
    <scope>NUCLEOTIDE SEQUENCE [LARGE SCALE GENOMIC DNA]</scope>
    <source>
        <strain evidence="6 7">LMG 25204</strain>
    </source>
</reference>
<evidence type="ECO:0000259" key="5">
    <source>
        <dbReference type="PROSITE" id="PS50043"/>
    </source>
</evidence>
<dbReference type="Pfam" id="PF00196">
    <property type="entry name" value="GerE"/>
    <property type="match status" value="1"/>
</dbReference>
<dbReference type="SUPFAM" id="SSF75516">
    <property type="entry name" value="Pheromone-binding domain of LuxR-like quorum-sensing transcription factors"/>
    <property type="match status" value="1"/>
</dbReference>
<evidence type="ECO:0000313" key="7">
    <source>
        <dbReference type="Proteomes" id="UP000023430"/>
    </source>
</evidence>
<dbReference type="eggNOG" id="COG2197">
    <property type="taxonomic scope" value="Bacteria"/>
</dbReference>
<evidence type="ECO:0000256" key="1">
    <source>
        <dbReference type="ARBA" id="ARBA00023015"/>
    </source>
</evidence>
<name>X7FDR7_9RHOB</name>